<organism evidence="1 2">
    <name type="scientific">Agrobacterium rubi TR3 = NBRC 13261</name>
    <dbReference type="NCBI Taxonomy" id="1368415"/>
    <lineage>
        <taxon>Bacteria</taxon>
        <taxon>Pseudomonadati</taxon>
        <taxon>Pseudomonadota</taxon>
        <taxon>Alphaproteobacteria</taxon>
        <taxon>Hyphomicrobiales</taxon>
        <taxon>Rhizobiaceae</taxon>
        <taxon>Rhizobium/Agrobacterium group</taxon>
        <taxon>Agrobacterium</taxon>
    </lineage>
</organism>
<protein>
    <submittedName>
        <fullName evidence="1">Uncharacterized protein</fullName>
    </submittedName>
</protein>
<comment type="caution">
    <text evidence="1">The sequence shown here is derived from an EMBL/GenBank/DDBJ whole genome shotgun (WGS) entry which is preliminary data.</text>
</comment>
<gene>
    <name evidence="1" type="ORF">RRU01S_14_00660</name>
</gene>
<name>A0A081CVZ9_9HYPH</name>
<reference evidence="1 2" key="1">
    <citation type="submission" date="2014-08" db="EMBL/GenBank/DDBJ databases">
        <title>Whole genome shotgun sequence of Rhizobium rubi NBRC 13261.</title>
        <authorList>
            <person name="Katano-Makiyama Y."/>
            <person name="Hosoyama A."/>
            <person name="Hashimoto M."/>
            <person name="Hosoyama Y."/>
            <person name="Noguchi M."/>
            <person name="Tsuchikane K."/>
            <person name="Uohara A."/>
            <person name="Ohji S."/>
            <person name="Ichikawa N."/>
            <person name="Kimura A."/>
            <person name="Yamazoe A."/>
            <person name="Fujita N."/>
        </authorList>
    </citation>
    <scope>NUCLEOTIDE SEQUENCE [LARGE SCALE GENOMIC DNA]</scope>
    <source>
        <strain evidence="1 2">NBRC 13261</strain>
    </source>
</reference>
<evidence type="ECO:0000313" key="1">
    <source>
        <dbReference type="EMBL" id="GAK70845.1"/>
    </source>
</evidence>
<evidence type="ECO:0000313" key="2">
    <source>
        <dbReference type="Proteomes" id="UP000028701"/>
    </source>
</evidence>
<dbReference type="Proteomes" id="UP000028701">
    <property type="component" value="Unassembled WGS sequence"/>
</dbReference>
<proteinExistence type="predicted"/>
<accession>A0A081CVZ9</accession>
<sequence>MKLGQVPGRASCAADLLIYDASQINKPRLPDEPEMNKGAGLKKRIVRCNVIETLQRLTGI</sequence>
<dbReference type="EMBL" id="BBJU01000014">
    <property type="protein sequence ID" value="GAK70845.1"/>
    <property type="molecule type" value="Genomic_DNA"/>
</dbReference>
<dbReference type="AlphaFoldDB" id="A0A081CVZ9"/>